<feature type="domain" description="Reverse transcriptase" evidence="1">
    <location>
        <begin position="105"/>
        <end position="224"/>
    </location>
</feature>
<evidence type="ECO:0000259" key="3">
    <source>
        <dbReference type="Pfam" id="PF24626"/>
    </source>
</evidence>
<dbReference type="EMBL" id="CP133620">
    <property type="protein sequence ID" value="WMV46128.1"/>
    <property type="molecule type" value="Genomic_DNA"/>
</dbReference>
<dbReference type="Pfam" id="PF00078">
    <property type="entry name" value="RVT_1"/>
    <property type="match status" value="1"/>
</dbReference>
<evidence type="ECO:0000313" key="5">
    <source>
        <dbReference type="Proteomes" id="UP001234989"/>
    </source>
</evidence>
<keyword evidence="5" id="KW-1185">Reference proteome</keyword>
<protein>
    <submittedName>
        <fullName evidence="4">Uncharacterized protein</fullName>
    </submittedName>
</protein>
<dbReference type="InterPro" id="IPR053134">
    <property type="entry name" value="RNA-dir_DNA_polymerase"/>
</dbReference>
<evidence type="ECO:0000313" key="4">
    <source>
        <dbReference type="EMBL" id="WMV46128.1"/>
    </source>
</evidence>
<dbReference type="PANTHER" id="PTHR24559">
    <property type="entry name" value="TRANSPOSON TY3-I GAG-POL POLYPROTEIN"/>
    <property type="match status" value="1"/>
</dbReference>
<sequence>MISKGYLYHLVWVKDSSFESLILELVLVVNEFLEVFSDDLPGVFPEKEINFGIDLLPDSQPISIPPYIIAVAELKELKEKLKDLRDKGFIRPSISPWGAPVLFGASHFSKRDLRSGYLQFKARDSDILKTTFRTRYGYYEFVVMSFGLTNAPAAFMDSMNRVFKQYLDLFVIVFIDDILIYSRNENEHESHLRVVLQTLKDRQLFAKLNKCKFWLQLVAFLGHIVSTEGIRVDSHKIEAVKQWPRPTSPTDIRNFFDDCEKSFAELKTRSTVALVLTLPEGSNGYVIYYDASRVGLGRVLMQRGKVIAYASRQLKANVVADVLSRLSMGSVAHVGEQRKELARDVHRLAPLGVRLMSISDSGVTVQNGAKSSLVVKLKGKQDSDPILLELKGAVHQQRVEIFSQGGDCVLHYHGRLCVPNMGELRQHILVEAHNSRFCGQVPQLLASQGRTSETTRQHDSISVIVDRVTKSSHFFAVKITDLVEYYAKLYINEIVREHGVPLSIMSDRGPQFTSHFWKSFQKGLGYSVSPMKGVMRFGKKGKLSPKYVGPYRILKRISKMAYELELPADFAIVHPVFHISLLKNCVGDPASVVPLETVDVKDSISYEDVPVEILDRQVRRLRNKEVVSIKVWWRSQSVEGATWEAETAMKAKYHHLFPSDSIPA</sequence>
<evidence type="ECO:0000259" key="1">
    <source>
        <dbReference type="Pfam" id="PF00078"/>
    </source>
</evidence>
<dbReference type="CDD" id="cd01647">
    <property type="entry name" value="RT_LTR"/>
    <property type="match status" value="1"/>
</dbReference>
<dbReference type="InterPro" id="IPR056924">
    <property type="entry name" value="SH3_Tf2-1"/>
</dbReference>
<dbReference type="InterPro" id="IPR043128">
    <property type="entry name" value="Rev_trsase/Diguanyl_cyclase"/>
</dbReference>
<feature type="domain" description="Reverse transcriptase/retrotransposon-derived protein RNase H-like" evidence="2">
    <location>
        <begin position="257"/>
        <end position="316"/>
    </location>
</feature>
<dbReference type="SUPFAM" id="SSF53098">
    <property type="entry name" value="Ribonuclease H-like"/>
    <property type="match status" value="1"/>
</dbReference>
<dbReference type="InterPro" id="IPR043502">
    <property type="entry name" value="DNA/RNA_pol_sf"/>
</dbReference>
<dbReference type="Gene3D" id="3.10.10.10">
    <property type="entry name" value="HIV Type 1 Reverse Transcriptase, subunit A, domain 1"/>
    <property type="match status" value="2"/>
</dbReference>
<dbReference type="SUPFAM" id="SSF56672">
    <property type="entry name" value="DNA/RNA polymerases"/>
    <property type="match status" value="1"/>
</dbReference>
<dbReference type="PANTHER" id="PTHR24559:SF444">
    <property type="entry name" value="REVERSE TRANSCRIPTASE DOMAIN-CONTAINING PROTEIN"/>
    <property type="match status" value="1"/>
</dbReference>
<dbReference type="InterPro" id="IPR000477">
    <property type="entry name" value="RT_dom"/>
</dbReference>
<dbReference type="Pfam" id="PF24626">
    <property type="entry name" value="SH3_Tf2-1"/>
    <property type="match status" value="1"/>
</dbReference>
<dbReference type="Gene3D" id="3.30.420.10">
    <property type="entry name" value="Ribonuclease H-like superfamily/Ribonuclease H"/>
    <property type="match status" value="1"/>
</dbReference>
<accession>A0AAF0ZQG7</accession>
<dbReference type="Proteomes" id="UP001234989">
    <property type="component" value="Chromosome 9"/>
</dbReference>
<gene>
    <name evidence="4" type="ORF">MTR67_039513</name>
</gene>
<dbReference type="AlphaFoldDB" id="A0AAF0ZQG7"/>
<dbReference type="GO" id="GO:0003676">
    <property type="term" value="F:nucleic acid binding"/>
    <property type="evidence" value="ECO:0007669"/>
    <property type="project" value="InterPro"/>
</dbReference>
<dbReference type="InterPro" id="IPR036397">
    <property type="entry name" value="RNaseH_sf"/>
</dbReference>
<dbReference type="InterPro" id="IPR041577">
    <property type="entry name" value="RT_RNaseH_2"/>
</dbReference>
<organism evidence="4 5">
    <name type="scientific">Solanum verrucosum</name>
    <dbReference type="NCBI Taxonomy" id="315347"/>
    <lineage>
        <taxon>Eukaryota</taxon>
        <taxon>Viridiplantae</taxon>
        <taxon>Streptophyta</taxon>
        <taxon>Embryophyta</taxon>
        <taxon>Tracheophyta</taxon>
        <taxon>Spermatophyta</taxon>
        <taxon>Magnoliopsida</taxon>
        <taxon>eudicotyledons</taxon>
        <taxon>Gunneridae</taxon>
        <taxon>Pentapetalae</taxon>
        <taxon>asterids</taxon>
        <taxon>lamiids</taxon>
        <taxon>Solanales</taxon>
        <taxon>Solanaceae</taxon>
        <taxon>Solanoideae</taxon>
        <taxon>Solaneae</taxon>
        <taxon>Solanum</taxon>
    </lineage>
</organism>
<dbReference type="Gene3D" id="3.30.70.270">
    <property type="match status" value="1"/>
</dbReference>
<proteinExistence type="predicted"/>
<dbReference type="InterPro" id="IPR012337">
    <property type="entry name" value="RNaseH-like_sf"/>
</dbReference>
<evidence type="ECO:0000259" key="2">
    <source>
        <dbReference type="Pfam" id="PF17919"/>
    </source>
</evidence>
<reference evidence="4" key="1">
    <citation type="submission" date="2023-08" db="EMBL/GenBank/DDBJ databases">
        <title>A de novo genome assembly of Solanum verrucosum Schlechtendal, a Mexican diploid species geographically isolated from the other diploid A-genome species in potato relatives.</title>
        <authorList>
            <person name="Hosaka K."/>
        </authorList>
    </citation>
    <scope>NUCLEOTIDE SEQUENCE</scope>
    <source>
        <tissue evidence="4">Young leaves</tissue>
    </source>
</reference>
<dbReference type="Pfam" id="PF17919">
    <property type="entry name" value="RT_RNaseH_2"/>
    <property type="match status" value="1"/>
</dbReference>
<feature type="domain" description="Tf2-1-like SH3-like" evidence="3">
    <location>
        <begin position="535"/>
        <end position="586"/>
    </location>
</feature>
<name>A0AAF0ZQG7_SOLVR</name>